<feature type="region of interest" description="Disordered" evidence="1">
    <location>
        <begin position="157"/>
        <end position="177"/>
    </location>
</feature>
<dbReference type="AlphaFoldDB" id="A0ABD0Z1R0"/>
<dbReference type="EMBL" id="JBFDAA010000004">
    <property type="protein sequence ID" value="KAL1137617.1"/>
    <property type="molecule type" value="Genomic_DNA"/>
</dbReference>
<evidence type="ECO:0000256" key="1">
    <source>
        <dbReference type="SAM" id="MobiDB-lite"/>
    </source>
</evidence>
<feature type="region of interest" description="Disordered" evidence="1">
    <location>
        <begin position="35"/>
        <end position="73"/>
    </location>
</feature>
<accession>A0ABD0Z1R0</accession>
<protein>
    <submittedName>
        <fullName evidence="2">Uncharacterized protein</fullName>
    </submittedName>
</protein>
<feature type="compositionally biased region" description="Basic and acidic residues" evidence="1">
    <location>
        <begin position="35"/>
        <end position="45"/>
    </location>
</feature>
<keyword evidence="3" id="KW-1185">Reference proteome</keyword>
<evidence type="ECO:0000313" key="3">
    <source>
        <dbReference type="Proteomes" id="UP001558652"/>
    </source>
</evidence>
<sequence length="209" mass="23702">MSEALLRYFEGVFYIEAAKRKGFQEEKVKFRVKKTMESAKQERRTPAALRGRVTKSNNADRKKDSTNNAAARPINKGMPISYTYLNPTCSKELSKTIKNLPSGKVYSAPDKFNYAILRRGYFSTAWKSVYRFFQSAPERRGDHPSLRTLDSGLVEAQKTGERHSAPGHSTMRRGGRRACVRGARRGRRCARPLRGEKKTRVRSLGAIVV</sequence>
<organism evidence="2 3">
    <name type="scientific">Ranatra chinensis</name>
    <dbReference type="NCBI Taxonomy" id="642074"/>
    <lineage>
        <taxon>Eukaryota</taxon>
        <taxon>Metazoa</taxon>
        <taxon>Ecdysozoa</taxon>
        <taxon>Arthropoda</taxon>
        <taxon>Hexapoda</taxon>
        <taxon>Insecta</taxon>
        <taxon>Pterygota</taxon>
        <taxon>Neoptera</taxon>
        <taxon>Paraneoptera</taxon>
        <taxon>Hemiptera</taxon>
        <taxon>Heteroptera</taxon>
        <taxon>Panheteroptera</taxon>
        <taxon>Nepomorpha</taxon>
        <taxon>Nepidae</taxon>
        <taxon>Ranatrinae</taxon>
        <taxon>Ranatra</taxon>
    </lineage>
</organism>
<gene>
    <name evidence="2" type="ORF">AAG570_009313</name>
</gene>
<name>A0ABD0Z1R0_9HEMI</name>
<reference evidence="2 3" key="1">
    <citation type="submission" date="2024-07" db="EMBL/GenBank/DDBJ databases">
        <title>Chromosome-level genome assembly of the water stick insect Ranatra chinensis (Heteroptera: Nepidae).</title>
        <authorList>
            <person name="Liu X."/>
        </authorList>
    </citation>
    <scope>NUCLEOTIDE SEQUENCE [LARGE SCALE GENOMIC DNA]</scope>
    <source>
        <strain evidence="2">Cailab_2021Rc</strain>
        <tissue evidence="2">Muscle</tissue>
    </source>
</reference>
<dbReference type="Proteomes" id="UP001558652">
    <property type="component" value="Unassembled WGS sequence"/>
</dbReference>
<evidence type="ECO:0000313" key="2">
    <source>
        <dbReference type="EMBL" id="KAL1137617.1"/>
    </source>
</evidence>
<proteinExistence type="predicted"/>
<comment type="caution">
    <text evidence="2">The sequence shown here is derived from an EMBL/GenBank/DDBJ whole genome shotgun (WGS) entry which is preliminary data.</text>
</comment>